<dbReference type="EMBL" id="CAJNRE010003180">
    <property type="protein sequence ID" value="CAF2007904.1"/>
    <property type="molecule type" value="Genomic_DNA"/>
</dbReference>
<name>A0A816MLS1_9BILA</name>
<evidence type="ECO:0000313" key="2">
    <source>
        <dbReference type="EMBL" id="CAF1666348.1"/>
    </source>
</evidence>
<dbReference type="EMBL" id="CAJNRG010015810">
    <property type="protein sequence ID" value="CAF2182137.1"/>
    <property type="molecule type" value="Genomic_DNA"/>
</dbReference>
<evidence type="ECO:0000313" key="3">
    <source>
        <dbReference type="EMBL" id="CAF1995873.1"/>
    </source>
</evidence>
<sequence>MTGIDLIPDDKSPLSSKQTLRVTTLLSVIGVTKEIQNSLYSFCTTDRCNDISVLKRMLGSLSTINKLNELDYLLKPDEPFDGLKCLLLHTNNTGDMCNATSGLDPTTCKTYSTTFTT</sequence>
<evidence type="ECO:0000313" key="10">
    <source>
        <dbReference type="EMBL" id="CAF4276531.1"/>
    </source>
</evidence>
<dbReference type="Proteomes" id="UP000681720">
    <property type="component" value="Unassembled WGS sequence"/>
</dbReference>
<dbReference type="Proteomes" id="UP000681967">
    <property type="component" value="Unassembled WGS sequence"/>
</dbReference>
<organism evidence="4 11">
    <name type="scientific">Rotaria magnacalcarata</name>
    <dbReference type="NCBI Taxonomy" id="392030"/>
    <lineage>
        <taxon>Eukaryota</taxon>
        <taxon>Metazoa</taxon>
        <taxon>Spiralia</taxon>
        <taxon>Gnathifera</taxon>
        <taxon>Rotifera</taxon>
        <taxon>Eurotatoria</taxon>
        <taxon>Bdelloidea</taxon>
        <taxon>Philodinida</taxon>
        <taxon>Philodinidae</taxon>
        <taxon>Rotaria</taxon>
    </lineage>
</organism>
<dbReference type="EMBL" id="CAJOBH010007897">
    <property type="protein sequence ID" value="CAF4097169.1"/>
    <property type="molecule type" value="Genomic_DNA"/>
</dbReference>
<evidence type="ECO:0000313" key="8">
    <source>
        <dbReference type="EMBL" id="CAF4228314.1"/>
    </source>
</evidence>
<dbReference type="Proteomes" id="UP000676336">
    <property type="component" value="Unassembled WGS sequence"/>
</dbReference>
<dbReference type="EMBL" id="CAJOBJ010005172">
    <property type="protein sequence ID" value="CAF4023089.1"/>
    <property type="molecule type" value="Genomic_DNA"/>
</dbReference>
<dbReference type="Proteomes" id="UP000663887">
    <property type="component" value="Unassembled WGS sequence"/>
</dbReference>
<accession>A0A816MLS1</accession>
<evidence type="ECO:0000313" key="11">
    <source>
        <dbReference type="Proteomes" id="UP000663824"/>
    </source>
</evidence>
<evidence type="ECO:0000313" key="1">
    <source>
        <dbReference type="EMBL" id="CAF1267705.1"/>
    </source>
</evidence>
<protein>
    <submittedName>
        <fullName evidence="4">Uncharacterized protein</fullName>
    </submittedName>
</protein>
<dbReference type="OrthoDB" id="10042103at2759"/>
<evidence type="ECO:0000313" key="4">
    <source>
        <dbReference type="EMBL" id="CAF2007904.1"/>
    </source>
</evidence>
<dbReference type="Proteomes" id="UP000663855">
    <property type="component" value="Unassembled WGS sequence"/>
</dbReference>
<evidence type="ECO:0000313" key="6">
    <source>
        <dbReference type="EMBL" id="CAF4023089.1"/>
    </source>
</evidence>
<keyword evidence="12" id="KW-1185">Reference proteome</keyword>
<dbReference type="EMBL" id="CAJOBG010008299">
    <property type="protein sequence ID" value="CAF4240062.1"/>
    <property type="molecule type" value="Genomic_DNA"/>
</dbReference>
<dbReference type="EMBL" id="CAJOBF010007271">
    <property type="protein sequence ID" value="CAF4228314.1"/>
    <property type="molecule type" value="Genomic_DNA"/>
</dbReference>
<evidence type="ECO:0000313" key="9">
    <source>
        <dbReference type="EMBL" id="CAF4240062.1"/>
    </source>
</evidence>
<dbReference type="EMBL" id="CAJNOW010018555">
    <property type="protein sequence ID" value="CAF1666348.1"/>
    <property type="molecule type" value="Genomic_DNA"/>
</dbReference>
<dbReference type="Proteomes" id="UP000663856">
    <property type="component" value="Unassembled WGS sequence"/>
</dbReference>
<dbReference type="AlphaFoldDB" id="A0A816MLS1"/>
<dbReference type="EMBL" id="CAJOBI010031725">
    <property type="protein sequence ID" value="CAF4276531.1"/>
    <property type="molecule type" value="Genomic_DNA"/>
</dbReference>
<dbReference type="EMBL" id="CAJNOV010007037">
    <property type="protein sequence ID" value="CAF1267705.1"/>
    <property type="molecule type" value="Genomic_DNA"/>
</dbReference>
<dbReference type="Proteomes" id="UP000663866">
    <property type="component" value="Unassembled WGS sequence"/>
</dbReference>
<dbReference type="Proteomes" id="UP000663834">
    <property type="component" value="Unassembled WGS sequence"/>
</dbReference>
<dbReference type="Proteomes" id="UP000663842">
    <property type="component" value="Unassembled WGS sequence"/>
</dbReference>
<evidence type="ECO:0000313" key="7">
    <source>
        <dbReference type="EMBL" id="CAF4097169.1"/>
    </source>
</evidence>
<comment type="caution">
    <text evidence="4">The sequence shown here is derived from an EMBL/GenBank/DDBJ whole genome shotgun (WGS) entry which is preliminary data.</text>
</comment>
<evidence type="ECO:0000313" key="5">
    <source>
        <dbReference type="EMBL" id="CAF2182137.1"/>
    </source>
</evidence>
<dbReference type="Proteomes" id="UP000663824">
    <property type="component" value="Unassembled WGS sequence"/>
</dbReference>
<reference evidence="4" key="1">
    <citation type="submission" date="2021-02" db="EMBL/GenBank/DDBJ databases">
        <authorList>
            <person name="Nowell W R."/>
        </authorList>
    </citation>
    <scope>NUCLEOTIDE SEQUENCE</scope>
</reference>
<gene>
    <name evidence="7" type="ORF">BYL167_LOCUS18923</name>
    <name evidence="1" type="ORF">CJN711_LOCUS15317</name>
    <name evidence="6" type="ORF">GIL414_LOCUS12983</name>
    <name evidence="2" type="ORF">KQP761_LOCUS33199</name>
    <name evidence="4" type="ORF">MBJ925_LOCUS8546</name>
    <name evidence="9" type="ORF">OVN521_LOCUS28461</name>
    <name evidence="10" type="ORF">SMN809_LOCUS25070</name>
    <name evidence="8" type="ORF">UXM345_LOCUS29494</name>
    <name evidence="3" type="ORF">WKI299_LOCUS4501</name>
    <name evidence="5" type="ORF">XDN619_LOCUS31802</name>
</gene>
<evidence type="ECO:0000313" key="12">
    <source>
        <dbReference type="Proteomes" id="UP000663866"/>
    </source>
</evidence>
<dbReference type="EMBL" id="CAJNRF010001143">
    <property type="protein sequence ID" value="CAF1995873.1"/>
    <property type="molecule type" value="Genomic_DNA"/>
</dbReference>
<proteinExistence type="predicted"/>